<dbReference type="RefSeq" id="WP_132434012.1">
    <property type="nucleotide sequence ID" value="NZ_SLWK01000007.1"/>
</dbReference>
<accession>A0A4R2GH36</accession>
<gene>
    <name evidence="1" type="ORF">EV194_10773</name>
</gene>
<dbReference type="OrthoDB" id="1119346at2"/>
<dbReference type="AlphaFoldDB" id="A0A4R2GH36"/>
<keyword evidence="2" id="KW-1185">Reference proteome</keyword>
<sequence>MKRSFILSLFLAITITVWSQNGTIVLHPVVGDSISQKEKTDFLLFPEISDNEFVYGKIIKTENEYQLHYLKSNGEQFSLELDSVMLLQYHLNINKLQAYYDNQNANDTITNHQKILLMSSEIDINKLHIQPIDPRILDKLPYEARRRQHLRNSAIDRGLWGQDIDIYVQTSGYLEIVY</sequence>
<comment type="caution">
    <text evidence="1">The sequence shown here is derived from an EMBL/GenBank/DDBJ whole genome shotgun (WGS) entry which is preliminary data.</text>
</comment>
<protein>
    <submittedName>
        <fullName evidence="1">Uncharacterized protein</fullName>
    </submittedName>
</protein>
<name>A0A4R2GH36_9BACT</name>
<dbReference type="EMBL" id="SLWK01000007">
    <property type="protein sequence ID" value="TCO07689.1"/>
    <property type="molecule type" value="Genomic_DNA"/>
</dbReference>
<proteinExistence type="predicted"/>
<evidence type="ECO:0000313" key="1">
    <source>
        <dbReference type="EMBL" id="TCO07689.1"/>
    </source>
</evidence>
<reference evidence="1 2" key="1">
    <citation type="submission" date="2019-03" db="EMBL/GenBank/DDBJ databases">
        <title>Genomic Encyclopedia of Type Strains, Phase IV (KMG-IV): sequencing the most valuable type-strain genomes for metagenomic binning, comparative biology and taxonomic classification.</title>
        <authorList>
            <person name="Goeker M."/>
        </authorList>
    </citation>
    <scope>NUCLEOTIDE SEQUENCE [LARGE SCALE GENOMIC DNA]</scope>
    <source>
        <strain evidence="1 2">DSM 24179</strain>
    </source>
</reference>
<organism evidence="1 2">
    <name type="scientific">Natronoflexus pectinivorans</name>
    <dbReference type="NCBI Taxonomy" id="682526"/>
    <lineage>
        <taxon>Bacteria</taxon>
        <taxon>Pseudomonadati</taxon>
        <taxon>Bacteroidota</taxon>
        <taxon>Bacteroidia</taxon>
        <taxon>Marinilabiliales</taxon>
        <taxon>Marinilabiliaceae</taxon>
        <taxon>Natronoflexus</taxon>
    </lineage>
</organism>
<dbReference type="Proteomes" id="UP000295221">
    <property type="component" value="Unassembled WGS sequence"/>
</dbReference>
<evidence type="ECO:0000313" key="2">
    <source>
        <dbReference type="Proteomes" id="UP000295221"/>
    </source>
</evidence>